<dbReference type="RefSeq" id="WP_381088439.1">
    <property type="nucleotide sequence ID" value="NZ_JBHUDX010000084.1"/>
</dbReference>
<proteinExistence type="predicted"/>
<evidence type="ECO:0000313" key="2">
    <source>
        <dbReference type="Proteomes" id="UP001597261"/>
    </source>
</evidence>
<evidence type="ECO:0000313" key="1">
    <source>
        <dbReference type="EMBL" id="MFD1661849.1"/>
    </source>
</evidence>
<dbReference type="InterPro" id="IPR022385">
    <property type="entry name" value="Rhs_assc_core"/>
</dbReference>
<dbReference type="EMBL" id="JBHUDX010000084">
    <property type="protein sequence ID" value="MFD1661849.1"/>
    <property type="molecule type" value="Genomic_DNA"/>
</dbReference>
<keyword evidence="2" id="KW-1185">Reference proteome</keyword>
<gene>
    <name evidence="1" type="ORF">ACFSL4_27585</name>
</gene>
<name>A0ABW4IWS5_9ACTN</name>
<organism evidence="1 2">
    <name type="scientific">Streptomyces caeni</name>
    <dbReference type="NCBI Taxonomy" id="2307231"/>
    <lineage>
        <taxon>Bacteria</taxon>
        <taxon>Bacillati</taxon>
        <taxon>Actinomycetota</taxon>
        <taxon>Actinomycetes</taxon>
        <taxon>Kitasatosporales</taxon>
        <taxon>Streptomycetaceae</taxon>
        <taxon>Streptomyces</taxon>
    </lineage>
</organism>
<reference evidence="2" key="1">
    <citation type="journal article" date="2019" name="Int. J. Syst. Evol. Microbiol.">
        <title>The Global Catalogue of Microorganisms (GCM) 10K type strain sequencing project: providing services to taxonomists for standard genome sequencing and annotation.</title>
        <authorList>
            <consortium name="The Broad Institute Genomics Platform"/>
            <consortium name="The Broad Institute Genome Sequencing Center for Infectious Disease"/>
            <person name="Wu L."/>
            <person name="Ma J."/>
        </authorList>
    </citation>
    <scope>NUCLEOTIDE SEQUENCE [LARGE SCALE GENOMIC DNA]</scope>
    <source>
        <strain evidence="2">CGMCC 1.12470</strain>
    </source>
</reference>
<dbReference type="NCBIfam" id="TIGR03696">
    <property type="entry name" value="Rhs_assc_core"/>
    <property type="match status" value="1"/>
</dbReference>
<protein>
    <submittedName>
        <fullName evidence="1">RHS repeat-associated core domain-containing protein</fullName>
    </submittedName>
</protein>
<dbReference type="Proteomes" id="UP001597261">
    <property type="component" value="Unassembled WGS sequence"/>
</dbReference>
<comment type="caution">
    <text evidence="1">The sequence shown here is derived from an EMBL/GenBank/DDBJ whole genome shotgun (WGS) entry which is preliminary data.</text>
</comment>
<dbReference type="Gene3D" id="2.180.10.10">
    <property type="entry name" value="RHS repeat-associated core"/>
    <property type="match status" value="1"/>
</dbReference>
<accession>A0ABW4IWS5</accession>
<sequence length="94" mass="10397">MQRTFDALGRLTEVTGSGAEASRWYDPSTGGFSSRDTWTLNPVPSINANRYGYGNGDPLTNTDPSGHFSLKDLERTVERTVRHVNLMYSAELVS</sequence>